<dbReference type="EMBL" id="AP019297">
    <property type="protein sequence ID" value="BBG93200.1"/>
    <property type="molecule type" value="Genomic_DNA"/>
</dbReference>
<dbReference type="SUPFAM" id="SSF56726">
    <property type="entry name" value="DNA topoisomerase IV, alpha subunit"/>
    <property type="match status" value="1"/>
</dbReference>
<evidence type="ECO:0000313" key="3">
    <source>
        <dbReference type="EMBL" id="BBG93200.1"/>
    </source>
</evidence>
<keyword evidence="1" id="KW-0472">Membrane</keyword>
<dbReference type="Gene3D" id="3.40.1360.10">
    <property type="match status" value="1"/>
</dbReference>
<feature type="domain" description="Topoisomerase 6 subunit A/Spo11 TOPRIM" evidence="2">
    <location>
        <begin position="45"/>
        <end position="201"/>
    </location>
</feature>
<proteinExistence type="predicted"/>
<dbReference type="GO" id="GO:0042138">
    <property type="term" value="P:meiotic DNA double-strand break formation"/>
    <property type="evidence" value="ECO:0007669"/>
    <property type="project" value="TreeGrafter"/>
</dbReference>
<dbReference type="InterPro" id="IPR002815">
    <property type="entry name" value="Spo11/TopoVI_A"/>
</dbReference>
<evidence type="ECO:0000256" key="1">
    <source>
        <dbReference type="SAM" id="Phobius"/>
    </source>
</evidence>
<sequence length="201" mass="23579">MVGSCLLCSCYRTALAPHDCSSSAEEIPSYHHIVRTSFNNCEALFILLVEKNMAKFHENAKCIMVSDKGYGDRSTIVFFKKNYYDLRLPVLAIVGCNLFCFKYFFITNFVRPTNHLTALTWWGVRPLDLEKYKLMWKVKIWERMLSPHFFLKKKNLLKLDFEKKDDNWVSKIKTILEIERSVDIDSLCCKGSQYLSMEFLP</sequence>
<dbReference type="Pfam" id="PF21180">
    <property type="entry name" value="TOP6A-Spo11_Toprim"/>
    <property type="match status" value="1"/>
</dbReference>
<keyword evidence="1" id="KW-1133">Transmembrane helix</keyword>
<organism evidence="3">
    <name type="scientific">Prunus dulcis</name>
    <name type="common">Almond</name>
    <name type="synonym">Amygdalus dulcis</name>
    <dbReference type="NCBI Taxonomy" id="3755"/>
    <lineage>
        <taxon>Eukaryota</taxon>
        <taxon>Viridiplantae</taxon>
        <taxon>Streptophyta</taxon>
        <taxon>Embryophyta</taxon>
        <taxon>Tracheophyta</taxon>
        <taxon>Spermatophyta</taxon>
        <taxon>Magnoliopsida</taxon>
        <taxon>eudicotyledons</taxon>
        <taxon>Gunneridae</taxon>
        <taxon>Pentapetalae</taxon>
        <taxon>rosids</taxon>
        <taxon>fabids</taxon>
        <taxon>Rosales</taxon>
        <taxon>Rosaceae</taxon>
        <taxon>Amygdaloideae</taxon>
        <taxon>Amygdaleae</taxon>
        <taxon>Prunus</taxon>
    </lineage>
</organism>
<protein>
    <recommendedName>
        <fullName evidence="2">Topoisomerase 6 subunit A/Spo11 TOPRIM domain-containing protein</fullName>
    </recommendedName>
</protein>
<dbReference type="GO" id="GO:0000706">
    <property type="term" value="P:meiotic DNA double-strand break processing"/>
    <property type="evidence" value="ECO:0007669"/>
    <property type="project" value="TreeGrafter"/>
</dbReference>
<dbReference type="InterPro" id="IPR036078">
    <property type="entry name" value="Spo11/TopoVI_A_sf"/>
</dbReference>
<feature type="transmembrane region" description="Helical" evidence="1">
    <location>
        <begin position="88"/>
        <end position="106"/>
    </location>
</feature>
<reference evidence="3" key="1">
    <citation type="journal article" date="2019" name="Science">
        <title>Mutation of a bHLH transcription factor allowed almond domestication.</title>
        <authorList>
            <person name="Sanchez-Perez R."/>
            <person name="Pavan S."/>
            <person name="Mazzeo R."/>
            <person name="Moldovan C."/>
            <person name="Aiese Cigliano R."/>
            <person name="Del Cueto J."/>
            <person name="Ricciardi F."/>
            <person name="Lotti C."/>
            <person name="Ricciardi L."/>
            <person name="Dicenta F."/>
            <person name="Lopez-Marques R.L."/>
            <person name="Lindberg Moller B."/>
        </authorList>
    </citation>
    <scope>NUCLEOTIDE SEQUENCE</scope>
</reference>
<dbReference type="GO" id="GO:0007131">
    <property type="term" value="P:reciprocal meiotic recombination"/>
    <property type="evidence" value="ECO:0007669"/>
    <property type="project" value="TreeGrafter"/>
</dbReference>
<accession>A0A4Y1QMX0</accession>
<dbReference type="AlphaFoldDB" id="A0A4Y1QMX0"/>
<name>A0A4Y1QMX0_PRUDU</name>
<dbReference type="PANTHER" id="PTHR10848">
    <property type="entry name" value="MEIOTIC RECOMBINATION PROTEIN SPO11"/>
    <property type="match status" value="1"/>
</dbReference>
<gene>
    <name evidence="3" type="ORF">Prudu_001134</name>
</gene>
<dbReference type="InterPro" id="IPR034136">
    <property type="entry name" value="TOPRIM_Topo6A/Spo11"/>
</dbReference>
<dbReference type="GO" id="GO:0003677">
    <property type="term" value="F:DNA binding"/>
    <property type="evidence" value="ECO:0007669"/>
    <property type="project" value="InterPro"/>
</dbReference>
<keyword evidence="1" id="KW-0812">Transmembrane</keyword>
<dbReference type="PANTHER" id="PTHR10848:SF3">
    <property type="entry name" value="MEIOTIC RECOMBINATION PROTEIN SPO11-1"/>
    <property type="match status" value="1"/>
</dbReference>
<dbReference type="GO" id="GO:0003918">
    <property type="term" value="F:DNA topoisomerase type II (double strand cut, ATP-hydrolyzing) activity"/>
    <property type="evidence" value="ECO:0007669"/>
    <property type="project" value="InterPro"/>
</dbReference>
<dbReference type="GO" id="GO:0000228">
    <property type="term" value="C:nuclear chromosome"/>
    <property type="evidence" value="ECO:0007669"/>
    <property type="project" value="TreeGrafter"/>
</dbReference>
<evidence type="ECO:0000259" key="2">
    <source>
        <dbReference type="Pfam" id="PF21180"/>
    </source>
</evidence>